<name>A0A0N5AG35_9BILA</name>
<dbReference type="WBParaSite" id="SMUV_0000326401-mRNA-1">
    <property type="protein sequence ID" value="SMUV_0000326401-mRNA-1"/>
    <property type="gene ID" value="SMUV_0000326401"/>
</dbReference>
<evidence type="ECO:0000313" key="1">
    <source>
        <dbReference type="Proteomes" id="UP000046393"/>
    </source>
</evidence>
<protein>
    <submittedName>
        <fullName evidence="2">Uncharacterized protein</fullName>
    </submittedName>
</protein>
<evidence type="ECO:0000313" key="2">
    <source>
        <dbReference type="WBParaSite" id="SMUV_0000326401-mRNA-1"/>
    </source>
</evidence>
<sequence length="98" mass="11407">MRRKTQKERLLLSNAHWSPVWCRYLVLQRNSVRDVCAKRFNVAVTAVAERKLSDLQAECSGENSIGHCIGEEEGEGYVEWGEKGDRTKEKNRWVLTWL</sequence>
<dbReference type="AlphaFoldDB" id="A0A0N5AG35"/>
<organism evidence="1 2">
    <name type="scientific">Syphacia muris</name>
    <dbReference type="NCBI Taxonomy" id="451379"/>
    <lineage>
        <taxon>Eukaryota</taxon>
        <taxon>Metazoa</taxon>
        <taxon>Ecdysozoa</taxon>
        <taxon>Nematoda</taxon>
        <taxon>Chromadorea</taxon>
        <taxon>Rhabditida</taxon>
        <taxon>Spirurina</taxon>
        <taxon>Oxyuridomorpha</taxon>
        <taxon>Oxyuroidea</taxon>
        <taxon>Oxyuridae</taxon>
        <taxon>Syphacia</taxon>
    </lineage>
</organism>
<dbReference type="Proteomes" id="UP000046393">
    <property type="component" value="Unplaced"/>
</dbReference>
<keyword evidence="1" id="KW-1185">Reference proteome</keyword>
<reference evidence="2" key="1">
    <citation type="submission" date="2017-02" db="UniProtKB">
        <authorList>
            <consortium name="WormBaseParasite"/>
        </authorList>
    </citation>
    <scope>IDENTIFICATION</scope>
</reference>
<accession>A0A0N5AG35</accession>
<proteinExistence type="predicted"/>